<gene>
    <name evidence="1" type="ORF">SAMN04487818_10345</name>
</gene>
<dbReference type="Gene3D" id="3.90.1200.10">
    <property type="match status" value="1"/>
</dbReference>
<dbReference type="InterPro" id="IPR006748">
    <property type="entry name" value="NH2Glyco/OHUrea_AB-resist_kin"/>
</dbReference>
<dbReference type="STRING" id="155974.SAMN04487818_10345"/>
<dbReference type="InterPro" id="IPR011009">
    <property type="entry name" value="Kinase-like_dom_sf"/>
</dbReference>
<dbReference type="GO" id="GO:0019748">
    <property type="term" value="P:secondary metabolic process"/>
    <property type="evidence" value="ECO:0007669"/>
    <property type="project" value="InterPro"/>
</dbReference>
<keyword evidence="2" id="KW-1185">Reference proteome</keyword>
<dbReference type="EMBL" id="FOGI01000003">
    <property type="protein sequence ID" value="SER37337.1"/>
    <property type="molecule type" value="Genomic_DNA"/>
</dbReference>
<evidence type="ECO:0000313" key="2">
    <source>
        <dbReference type="Proteomes" id="UP000199051"/>
    </source>
</evidence>
<protein>
    <submittedName>
        <fullName evidence="1">Streptomycin 6-kinase</fullName>
    </submittedName>
</protein>
<dbReference type="Pfam" id="PF04655">
    <property type="entry name" value="APH_6_hur"/>
    <property type="match status" value="1"/>
</dbReference>
<organism evidence="1 2">
    <name type="scientific">Actinokineospora terrae</name>
    <dbReference type="NCBI Taxonomy" id="155974"/>
    <lineage>
        <taxon>Bacteria</taxon>
        <taxon>Bacillati</taxon>
        <taxon>Actinomycetota</taxon>
        <taxon>Actinomycetes</taxon>
        <taxon>Pseudonocardiales</taxon>
        <taxon>Pseudonocardiaceae</taxon>
        <taxon>Actinokineospora</taxon>
    </lineage>
</organism>
<dbReference type="AlphaFoldDB" id="A0A1H9NNK6"/>
<dbReference type="GO" id="GO:0016301">
    <property type="term" value="F:kinase activity"/>
    <property type="evidence" value="ECO:0007669"/>
    <property type="project" value="UniProtKB-KW"/>
</dbReference>
<reference evidence="2" key="1">
    <citation type="submission" date="2016-10" db="EMBL/GenBank/DDBJ databases">
        <authorList>
            <person name="Varghese N."/>
            <person name="Submissions S."/>
        </authorList>
    </citation>
    <scope>NUCLEOTIDE SEQUENCE [LARGE SCALE GENOMIC DNA]</scope>
    <source>
        <strain evidence="2">DSM 44260</strain>
    </source>
</reference>
<evidence type="ECO:0000313" key="1">
    <source>
        <dbReference type="EMBL" id="SER37337.1"/>
    </source>
</evidence>
<proteinExistence type="predicted"/>
<dbReference type="SUPFAM" id="SSF56112">
    <property type="entry name" value="Protein kinase-like (PK-like)"/>
    <property type="match status" value="1"/>
</dbReference>
<sequence>MGAPATRVVSTVEQRMRRRHGDSVLPWLAGLPGLLDRLAADWGLTLGERFADGNSGVALRVSRDGTPLVLKVSPDAEVLGTQVRLMRLYGRTAPTIHAEAEGAVLMEHVDGVARWPEPDRFAALLRNLHAVPDPARHARADLATGVANFFPRFTPTGPVTADLLHRARALTDELVATQGVPVLLHGDLHRDNLLDAGPRGVVAIDPAGTLGEAEFDAVDYVLGQSDVRVRLADLVSVTSLSSARLERWCLALAPLIAIGLLRRGEPIDHLTGFLDDLGNARGGH</sequence>
<keyword evidence="1" id="KW-0418">Kinase</keyword>
<dbReference type="GO" id="GO:0016773">
    <property type="term" value="F:phosphotransferase activity, alcohol group as acceptor"/>
    <property type="evidence" value="ECO:0007669"/>
    <property type="project" value="InterPro"/>
</dbReference>
<accession>A0A1H9NNK6</accession>
<keyword evidence="1" id="KW-0808">Transferase</keyword>
<name>A0A1H9NNK6_9PSEU</name>
<dbReference type="Proteomes" id="UP000199051">
    <property type="component" value="Unassembled WGS sequence"/>
</dbReference>